<organism evidence="2 3">
    <name type="scientific">Strongyloides venezuelensis</name>
    <name type="common">Threadworm</name>
    <dbReference type="NCBI Taxonomy" id="75913"/>
    <lineage>
        <taxon>Eukaryota</taxon>
        <taxon>Metazoa</taxon>
        <taxon>Ecdysozoa</taxon>
        <taxon>Nematoda</taxon>
        <taxon>Chromadorea</taxon>
        <taxon>Rhabditida</taxon>
        <taxon>Tylenchina</taxon>
        <taxon>Panagrolaimomorpha</taxon>
        <taxon>Strongyloidoidea</taxon>
        <taxon>Strongyloididae</taxon>
        <taxon>Strongyloides</taxon>
    </lineage>
</organism>
<accession>A0A0K0FR39</accession>
<keyword evidence="2" id="KW-1185">Reference proteome</keyword>
<reference evidence="2" key="1">
    <citation type="submission" date="2014-07" db="EMBL/GenBank/DDBJ databases">
        <authorList>
            <person name="Martin A.A"/>
            <person name="De Silva N."/>
        </authorList>
    </citation>
    <scope>NUCLEOTIDE SEQUENCE</scope>
</reference>
<evidence type="ECO:0000313" key="3">
    <source>
        <dbReference type="WBParaSite" id="SVE_1225500.2"/>
    </source>
</evidence>
<sequence>MFRFLPCCSNLKGDVISTTVIKNKVEPEIDKNKEMKNEEKLQEKKEENENKLSESIPGSEAKDVPAKSVRQSGEQEADQVACNQKLAFVT</sequence>
<protein>
    <submittedName>
        <fullName evidence="3">Plasmodium variant antigen protein Cir/Yir/Bir</fullName>
    </submittedName>
</protein>
<evidence type="ECO:0000313" key="2">
    <source>
        <dbReference type="Proteomes" id="UP000035680"/>
    </source>
</evidence>
<feature type="region of interest" description="Disordered" evidence="1">
    <location>
        <begin position="29"/>
        <end position="79"/>
    </location>
</feature>
<dbReference type="WBParaSite" id="SVE_1225500.2">
    <property type="protein sequence ID" value="SVE_1225500.2"/>
    <property type="gene ID" value="SVE_1225500"/>
</dbReference>
<name>A0A0K0FR39_STRVS</name>
<evidence type="ECO:0000256" key="1">
    <source>
        <dbReference type="SAM" id="MobiDB-lite"/>
    </source>
</evidence>
<feature type="compositionally biased region" description="Basic and acidic residues" evidence="1">
    <location>
        <begin position="29"/>
        <end position="52"/>
    </location>
</feature>
<dbReference type="Proteomes" id="UP000035680">
    <property type="component" value="Unassembled WGS sequence"/>
</dbReference>
<dbReference type="AlphaFoldDB" id="A0A0K0FR39"/>
<proteinExistence type="predicted"/>
<reference evidence="3" key="2">
    <citation type="submission" date="2015-08" db="UniProtKB">
        <authorList>
            <consortium name="WormBaseParasite"/>
        </authorList>
    </citation>
    <scope>IDENTIFICATION</scope>
</reference>